<evidence type="ECO:0000256" key="1">
    <source>
        <dbReference type="SAM" id="SignalP"/>
    </source>
</evidence>
<reference evidence="2" key="1">
    <citation type="submission" date="2009-11" db="EMBL/GenBank/DDBJ databases">
        <authorList>
            <consortium name="The Broad Institute Genome Sequencing Platform"/>
            <person name="Ward D."/>
            <person name="Feldgarden M."/>
            <person name="Earl A."/>
            <person name="Young S.K."/>
            <person name="Zeng Q."/>
            <person name="Koehrsen M."/>
            <person name="Alvarado L."/>
            <person name="Berlin A."/>
            <person name="Bochicchio J."/>
            <person name="Borenstein D."/>
            <person name="Chapman S.B."/>
            <person name="Chen Z."/>
            <person name="Engels R."/>
            <person name="Freedman E."/>
            <person name="Gellesch M."/>
            <person name="Goldberg J."/>
            <person name="Griggs A."/>
            <person name="Gujja S."/>
            <person name="Heilman E."/>
            <person name="Heiman D."/>
            <person name="Hepburn T."/>
            <person name="Howarth C."/>
            <person name="Jen D."/>
            <person name="Larson L."/>
            <person name="Lewis B."/>
            <person name="Mehta T."/>
            <person name="Park D."/>
            <person name="Pearson M."/>
            <person name="Roberts A."/>
            <person name="Saif S."/>
            <person name="Shea T."/>
            <person name="Shenoy N."/>
            <person name="Sisk P."/>
            <person name="Stolte C."/>
            <person name="Sykes S."/>
            <person name="Thomson T."/>
            <person name="Walk T."/>
            <person name="White J."/>
            <person name="Yandava C."/>
            <person name="Izard J."/>
            <person name="Baranova O.V."/>
            <person name="Blanton J.M."/>
            <person name="Tanner A.C."/>
            <person name="Dewhirst F.E."/>
            <person name="Haas B."/>
            <person name="Nusbaum C."/>
            <person name="Birren B."/>
        </authorList>
    </citation>
    <scope>NUCLEOTIDE SEQUENCE [LARGE SCALE GENOMIC DNA]</scope>
    <source>
        <strain evidence="2">1-1 BBBD Race 1</strain>
    </source>
</reference>
<dbReference type="STRING" id="630390.A0A0C4FBU2"/>
<dbReference type="AlphaFoldDB" id="A0A0C4FBU2"/>
<feature type="signal peptide" evidence="1">
    <location>
        <begin position="1"/>
        <end position="20"/>
    </location>
</feature>
<sequence length="134" mass="14522">MAFSVYVLLCLAATLTIIQAQLLPSSILCAPSGGPLITRDDCKKSLQKFISESNVIFWSPEVNFRSCGTCKLAITKPSMRLDMIHHAAVRQDVLTAMHQGIDKCGGKPTNATIGNYQPVSVLLSQGNGEKCPNW</sequence>
<dbReference type="OrthoDB" id="2495174at2759"/>
<gene>
    <name evidence="2" type="ORF">PTTG_10691</name>
</gene>
<dbReference type="EMBL" id="ADAS02000262">
    <property type="protein sequence ID" value="OAV87865.1"/>
    <property type="molecule type" value="Genomic_DNA"/>
</dbReference>
<keyword evidence="4" id="KW-1185">Reference proteome</keyword>
<evidence type="ECO:0000313" key="4">
    <source>
        <dbReference type="Proteomes" id="UP000005240"/>
    </source>
</evidence>
<accession>A0A0C4FBU2</accession>
<keyword evidence="1" id="KW-0732">Signal</keyword>
<evidence type="ECO:0000313" key="3">
    <source>
        <dbReference type="EnsemblFungi" id="PTTG_10691-t43_1-p1"/>
    </source>
</evidence>
<evidence type="ECO:0000313" key="2">
    <source>
        <dbReference type="EMBL" id="OAV87865.1"/>
    </source>
</evidence>
<name>A0A0C4FBU2_PUCT1</name>
<feature type="chain" id="PRO_5009386301" evidence="1">
    <location>
        <begin position="21"/>
        <end position="134"/>
    </location>
</feature>
<dbReference type="Proteomes" id="UP000005240">
    <property type="component" value="Unassembled WGS sequence"/>
</dbReference>
<dbReference type="VEuPathDB" id="FungiDB:PTTG_10691"/>
<reference evidence="2" key="2">
    <citation type="submission" date="2016-05" db="EMBL/GenBank/DDBJ databases">
        <title>Comparative analysis highlights variable genome content of wheat rusts and divergence of the mating loci.</title>
        <authorList>
            <person name="Cuomo C.A."/>
            <person name="Bakkeren G."/>
            <person name="Szabo L."/>
            <person name="Khalil H."/>
            <person name="Joly D."/>
            <person name="Goldberg J."/>
            <person name="Young S."/>
            <person name="Zeng Q."/>
            <person name="Fellers J."/>
        </authorList>
    </citation>
    <scope>NUCLEOTIDE SEQUENCE [LARGE SCALE GENOMIC DNA]</scope>
    <source>
        <strain evidence="2">1-1 BBBD Race 1</strain>
    </source>
</reference>
<dbReference type="OMA" id="VIFWSPE"/>
<protein>
    <submittedName>
        <fullName evidence="2 3">Uncharacterized protein</fullName>
    </submittedName>
</protein>
<dbReference type="EnsemblFungi" id="PTTG_10691-t43_1">
    <property type="protein sequence ID" value="PTTG_10691-t43_1-p1"/>
    <property type="gene ID" value="PTTG_10691"/>
</dbReference>
<organism evidence="2">
    <name type="scientific">Puccinia triticina (isolate 1-1 / race 1 (BBBD))</name>
    <name type="common">Brown leaf rust fungus</name>
    <dbReference type="NCBI Taxonomy" id="630390"/>
    <lineage>
        <taxon>Eukaryota</taxon>
        <taxon>Fungi</taxon>
        <taxon>Dikarya</taxon>
        <taxon>Basidiomycota</taxon>
        <taxon>Pucciniomycotina</taxon>
        <taxon>Pucciniomycetes</taxon>
        <taxon>Pucciniales</taxon>
        <taxon>Pucciniaceae</taxon>
        <taxon>Puccinia</taxon>
    </lineage>
</organism>
<reference evidence="3 4" key="3">
    <citation type="journal article" date="2017" name="G3 (Bethesda)">
        <title>Comparative analysis highlights variable genome content of wheat rusts and divergence of the mating loci.</title>
        <authorList>
            <person name="Cuomo C.A."/>
            <person name="Bakkeren G."/>
            <person name="Khalil H.B."/>
            <person name="Panwar V."/>
            <person name="Joly D."/>
            <person name="Linning R."/>
            <person name="Sakthikumar S."/>
            <person name="Song X."/>
            <person name="Adiconis X."/>
            <person name="Fan L."/>
            <person name="Goldberg J.M."/>
            <person name="Levin J.Z."/>
            <person name="Young S."/>
            <person name="Zeng Q."/>
            <person name="Anikster Y."/>
            <person name="Bruce M."/>
            <person name="Wang M."/>
            <person name="Yin C."/>
            <person name="McCallum B."/>
            <person name="Szabo L.J."/>
            <person name="Hulbert S."/>
            <person name="Chen X."/>
            <person name="Fellers J.P."/>
        </authorList>
    </citation>
    <scope>NUCLEOTIDE SEQUENCE</scope>
    <source>
        <strain evidence="4">Isolate 1-1 / race 1 (BBBD)</strain>
        <strain evidence="3">isolate 1-1 / race 1 (BBBD)</strain>
    </source>
</reference>
<reference evidence="3" key="4">
    <citation type="submission" date="2025-05" db="UniProtKB">
        <authorList>
            <consortium name="EnsemblFungi"/>
        </authorList>
    </citation>
    <scope>IDENTIFICATION</scope>
    <source>
        <strain evidence="3">isolate 1-1 / race 1 (BBBD)</strain>
    </source>
</reference>
<proteinExistence type="predicted"/>